<evidence type="ECO:0000313" key="4">
    <source>
        <dbReference type="Proteomes" id="UP001318860"/>
    </source>
</evidence>
<feature type="transmembrane region" description="Helical" evidence="2">
    <location>
        <begin position="193"/>
        <end position="211"/>
    </location>
</feature>
<keyword evidence="2" id="KW-0812">Transmembrane</keyword>
<evidence type="ECO:0000313" key="3">
    <source>
        <dbReference type="EMBL" id="KAK6117002.1"/>
    </source>
</evidence>
<accession>A0ABR0U3P7</accession>
<comment type="caution">
    <text evidence="3">The sequence shown here is derived from an EMBL/GenBank/DDBJ whole genome shotgun (WGS) entry which is preliminary data.</text>
</comment>
<evidence type="ECO:0000256" key="2">
    <source>
        <dbReference type="SAM" id="Phobius"/>
    </source>
</evidence>
<dbReference type="PANTHER" id="PTHR47721">
    <property type="entry name" value="OS01G0235100 PROTEIN"/>
    <property type="match status" value="1"/>
</dbReference>
<feature type="region of interest" description="Disordered" evidence="1">
    <location>
        <begin position="156"/>
        <end position="176"/>
    </location>
</feature>
<keyword evidence="2" id="KW-1133">Transmembrane helix</keyword>
<sequence length="221" mass="23507">MAATTSCKTTTFFPLAVPKPPPPSHKFSPLPKQLLYSNRCSISSLGVTQPQISSPSALISPPISRSVSSPETAVVVVEEEESGTPPEDEMSLESGSPASLTGCKACGKEEIERGCNGEGRIQGGIATVPGFGWWPIKAYRPCPAYVASGGRYRRSGQSMDEVVSGRSGRGASDGTATKSSYAKMVDRLVGFNAIKWPMLMYVLTLMLSLMAKRRSNVLKGT</sequence>
<organism evidence="3 4">
    <name type="scientific">Rehmannia glutinosa</name>
    <name type="common">Chinese foxglove</name>
    <dbReference type="NCBI Taxonomy" id="99300"/>
    <lineage>
        <taxon>Eukaryota</taxon>
        <taxon>Viridiplantae</taxon>
        <taxon>Streptophyta</taxon>
        <taxon>Embryophyta</taxon>
        <taxon>Tracheophyta</taxon>
        <taxon>Spermatophyta</taxon>
        <taxon>Magnoliopsida</taxon>
        <taxon>eudicotyledons</taxon>
        <taxon>Gunneridae</taxon>
        <taxon>Pentapetalae</taxon>
        <taxon>asterids</taxon>
        <taxon>lamiids</taxon>
        <taxon>Lamiales</taxon>
        <taxon>Orobanchaceae</taxon>
        <taxon>Rehmannieae</taxon>
        <taxon>Rehmannia</taxon>
    </lineage>
</organism>
<dbReference type="PANTHER" id="PTHR47721:SF2">
    <property type="entry name" value="OS01G0235100 PROTEIN"/>
    <property type="match status" value="1"/>
</dbReference>
<reference evidence="3 4" key="1">
    <citation type="journal article" date="2021" name="Comput. Struct. Biotechnol. J.">
        <title>De novo genome assembly of the potent medicinal plant Rehmannia glutinosa using nanopore technology.</title>
        <authorList>
            <person name="Ma L."/>
            <person name="Dong C."/>
            <person name="Song C."/>
            <person name="Wang X."/>
            <person name="Zheng X."/>
            <person name="Niu Y."/>
            <person name="Chen S."/>
            <person name="Feng W."/>
        </authorList>
    </citation>
    <scope>NUCLEOTIDE SEQUENCE [LARGE SCALE GENOMIC DNA]</scope>
    <source>
        <strain evidence="3">DH-2019</strain>
    </source>
</reference>
<proteinExistence type="predicted"/>
<name>A0ABR0U3P7_REHGL</name>
<keyword evidence="4" id="KW-1185">Reference proteome</keyword>
<evidence type="ECO:0000256" key="1">
    <source>
        <dbReference type="SAM" id="MobiDB-lite"/>
    </source>
</evidence>
<dbReference type="Proteomes" id="UP001318860">
    <property type="component" value="Unassembled WGS sequence"/>
</dbReference>
<protein>
    <submittedName>
        <fullName evidence="3">Uncharacterized protein</fullName>
    </submittedName>
</protein>
<gene>
    <name evidence="3" type="ORF">DH2020_049246</name>
</gene>
<dbReference type="EMBL" id="JABTTQ020003476">
    <property type="protein sequence ID" value="KAK6117002.1"/>
    <property type="molecule type" value="Genomic_DNA"/>
</dbReference>
<keyword evidence="2" id="KW-0472">Membrane</keyword>